<dbReference type="OrthoDB" id="9791861at2"/>
<evidence type="ECO:0000313" key="1">
    <source>
        <dbReference type="EMBL" id="OAQ21865.1"/>
    </source>
</evidence>
<sequence length="128" mass="14526">MEKEFKRITWSFMYPHNTGKARTCKDCHQSAKTVGLGYGSLTYLGKGRFRFTPAEAPSELLEIEHGLSAVVDLSGKPLVNFRPGVRGFNGKEIRQILRVGLCLSCHRDFSDPVMRNWPPRKPCPVFKE</sequence>
<protein>
    <recommendedName>
        <fullName evidence="3">Cytochrome C</fullName>
    </recommendedName>
</protein>
<dbReference type="Proteomes" id="UP000078390">
    <property type="component" value="Unassembled WGS sequence"/>
</dbReference>
<gene>
    <name evidence="1" type="ORF">TDIS_0383</name>
</gene>
<accession>A0A179D702</accession>
<dbReference type="RefSeq" id="WP_068668712.1">
    <property type="nucleotide sequence ID" value="NZ_LWLG01000001.1"/>
</dbReference>
<dbReference type="EMBL" id="LWLG01000001">
    <property type="protein sequence ID" value="OAQ21865.1"/>
    <property type="molecule type" value="Genomic_DNA"/>
</dbReference>
<dbReference type="InterPro" id="IPR036280">
    <property type="entry name" value="Multihaem_cyt_sf"/>
</dbReference>
<evidence type="ECO:0008006" key="3">
    <source>
        <dbReference type="Google" id="ProtNLM"/>
    </source>
</evidence>
<dbReference type="STRING" id="999894.TDIS_0383"/>
<keyword evidence="2" id="KW-1185">Reference proteome</keyword>
<organism evidence="1 2">
    <name type="scientific">Thermosulfurimonas dismutans</name>
    <dbReference type="NCBI Taxonomy" id="999894"/>
    <lineage>
        <taxon>Bacteria</taxon>
        <taxon>Pseudomonadati</taxon>
        <taxon>Thermodesulfobacteriota</taxon>
        <taxon>Thermodesulfobacteria</taxon>
        <taxon>Thermodesulfobacteriales</taxon>
        <taxon>Thermodesulfobacteriaceae</taxon>
        <taxon>Thermosulfurimonas</taxon>
    </lineage>
</organism>
<proteinExistence type="predicted"/>
<reference evidence="1 2" key="1">
    <citation type="submission" date="2016-04" db="EMBL/GenBank/DDBJ databases">
        <title>Genome analysis of Thermosulfurimonas dismutans, the first thermophilic sulfur-disproportionating bacterium of the phylum Thermodesulfobacteria.</title>
        <authorList>
            <person name="Mardanov A.V."/>
            <person name="Beletsky A.V."/>
            <person name="Kadnikov V.V."/>
            <person name="Slobodkin A.I."/>
            <person name="Ravin N.V."/>
        </authorList>
    </citation>
    <scope>NUCLEOTIDE SEQUENCE [LARGE SCALE GENOMIC DNA]</scope>
    <source>
        <strain evidence="1 2">S95</strain>
    </source>
</reference>
<dbReference type="AlphaFoldDB" id="A0A179D702"/>
<comment type="caution">
    <text evidence="1">The sequence shown here is derived from an EMBL/GenBank/DDBJ whole genome shotgun (WGS) entry which is preliminary data.</text>
</comment>
<dbReference type="SUPFAM" id="SSF48695">
    <property type="entry name" value="Multiheme cytochromes"/>
    <property type="match status" value="1"/>
</dbReference>
<evidence type="ECO:0000313" key="2">
    <source>
        <dbReference type="Proteomes" id="UP000078390"/>
    </source>
</evidence>
<name>A0A179D702_9BACT</name>